<dbReference type="RefSeq" id="WP_091960447.1">
    <property type="nucleotide sequence ID" value="NZ_FMAI01000011.1"/>
</dbReference>
<dbReference type="Gene3D" id="3.40.50.300">
    <property type="entry name" value="P-loop containing nucleotide triphosphate hydrolases"/>
    <property type="match status" value="2"/>
</dbReference>
<dbReference type="PANTHER" id="PTHR11070">
    <property type="entry name" value="UVRD / RECB / PCRA DNA HELICASE FAMILY MEMBER"/>
    <property type="match status" value="1"/>
</dbReference>
<evidence type="ECO:0000256" key="2">
    <source>
        <dbReference type="ARBA" id="ARBA00022801"/>
    </source>
</evidence>
<dbReference type="EMBL" id="FMAI01000011">
    <property type="protein sequence ID" value="SCB45321.1"/>
    <property type="molecule type" value="Genomic_DNA"/>
</dbReference>
<dbReference type="SUPFAM" id="SSF52540">
    <property type="entry name" value="P-loop containing nucleoside triphosphate hydrolases"/>
    <property type="match status" value="1"/>
</dbReference>
<dbReference type="GO" id="GO:0016787">
    <property type="term" value="F:hydrolase activity"/>
    <property type="evidence" value="ECO:0007669"/>
    <property type="project" value="UniProtKB-UniRule"/>
</dbReference>
<dbReference type="GO" id="GO:0005524">
    <property type="term" value="F:ATP binding"/>
    <property type="evidence" value="ECO:0007669"/>
    <property type="project" value="UniProtKB-UniRule"/>
</dbReference>
<keyword evidence="2 6" id="KW-0378">Hydrolase</keyword>
<dbReference type="GO" id="GO:0003677">
    <property type="term" value="F:DNA binding"/>
    <property type="evidence" value="ECO:0007669"/>
    <property type="project" value="InterPro"/>
</dbReference>
<proteinExistence type="predicted"/>
<dbReference type="InterPro" id="IPR000212">
    <property type="entry name" value="DNA_helicase_UvrD/REP"/>
</dbReference>
<keyword evidence="9" id="KW-1185">Reference proteome</keyword>
<evidence type="ECO:0000256" key="3">
    <source>
        <dbReference type="ARBA" id="ARBA00022806"/>
    </source>
</evidence>
<dbReference type="Proteomes" id="UP000199184">
    <property type="component" value="Unassembled WGS sequence"/>
</dbReference>
<dbReference type="PANTHER" id="PTHR11070:SF2">
    <property type="entry name" value="ATP-DEPENDENT DNA HELICASE SRS2"/>
    <property type="match status" value="1"/>
</dbReference>
<organism evidence="8 9">
    <name type="scientific">Bradyrhizobium shewense</name>
    <dbReference type="NCBI Taxonomy" id="1761772"/>
    <lineage>
        <taxon>Bacteria</taxon>
        <taxon>Pseudomonadati</taxon>
        <taxon>Pseudomonadota</taxon>
        <taxon>Alphaproteobacteria</taxon>
        <taxon>Hyphomicrobiales</taxon>
        <taxon>Nitrobacteraceae</taxon>
        <taxon>Bradyrhizobium</taxon>
    </lineage>
</organism>
<keyword evidence="1 6" id="KW-0547">Nucleotide-binding</keyword>
<feature type="binding site" evidence="6">
    <location>
        <begin position="22"/>
        <end position="29"/>
    </location>
    <ligand>
        <name>ATP</name>
        <dbReference type="ChEBI" id="CHEBI:30616"/>
    </ligand>
</feature>
<keyword evidence="4 6" id="KW-0067">ATP-binding</keyword>
<evidence type="ECO:0000256" key="4">
    <source>
        <dbReference type="ARBA" id="ARBA00022840"/>
    </source>
</evidence>
<name>A0A1C3WZC4_9BRAD</name>
<protein>
    <recommendedName>
        <fullName evidence="5">DNA 3'-5' helicase II</fullName>
    </recommendedName>
</protein>
<accession>A0A1C3WZC4</accession>
<dbReference type="InterPro" id="IPR027417">
    <property type="entry name" value="P-loop_NTPase"/>
</dbReference>
<gene>
    <name evidence="8" type="ORF">GA0061098_101122</name>
</gene>
<sequence length="608" mass="67948">MVELTDGQKEVLRVDGYQLVKGGPGSGKTTVSILKAAKIARETLRPEQRILFLSFARATVSRVLEAIDEENHITREEKRRIEVDTYHAFFWRVLKTHGYLVGFPRRLTILTPPNEAIALSSVRSNYKKESKLSAEEKAQKWEREDAERNRLAMEEGKICFDLFAGRVGTLLHGSQKVRTLISTMYPFIILDEFQDTSADQWRVVEALGRGSTLIALADPEQRIFDFIGADPERLDHFKAAFKPSVHDLAGDNHRSKGTEIALFGNDILVGRFRQSNYQGIDFGVFESNQNQAFATLVTQVLQARKRLIESGKRDWSLAILVPTKKMTRLVSDTLREPFGTVPPINHTAAVDMEGPILAAEIIAFLLQQDRDEASFDQFVELLCGYFHGRGGAAPTKGDLEEAARFRAALTKWNECLATGRPTPAKSVLKATGGIYGSASALALAGDPDKDWVAVRAILAAGGCSRLKDVAKEVRNVRLLERGTQLRQGLVQDWRDFGRYRNALAITRQAFVQEHFATAHKPESGVVVMNMHKAKGKQFDEVIIFEGWPRRVRGEIVANPDRIVGGNVRDGAMIQARQNFRVSVTRAKIRTTILTPKDDICVLLRRADG</sequence>
<evidence type="ECO:0000313" key="9">
    <source>
        <dbReference type="Proteomes" id="UP000199184"/>
    </source>
</evidence>
<dbReference type="GO" id="GO:0043138">
    <property type="term" value="F:3'-5' DNA helicase activity"/>
    <property type="evidence" value="ECO:0007669"/>
    <property type="project" value="TreeGrafter"/>
</dbReference>
<evidence type="ECO:0000256" key="5">
    <source>
        <dbReference type="ARBA" id="ARBA00034923"/>
    </source>
</evidence>
<dbReference type="GO" id="GO:0000725">
    <property type="term" value="P:recombinational repair"/>
    <property type="evidence" value="ECO:0007669"/>
    <property type="project" value="TreeGrafter"/>
</dbReference>
<evidence type="ECO:0000313" key="8">
    <source>
        <dbReference type="EMBL" id="SCB45321.1"/>
    </source>
</evidence>
<evidence type="ECO:0000259" key="7">
    <source>
        <dbReference type="PROSITE" id="PS51198"/>
    </source>
</evidence>
<keyword evidence="3 6" id="KW-0347">Helicase</keyword>
<reference evidence="9" key="1">
    <citation type="submission" date="2016-08" db="EMBL/GenBank/DDBJ databases">
        <authorList>
            <person name="Varghese N."/>
            <person name="Submissions Spin"/>
        </authorList>
    </citation>
    <scope>NUCLEOTIDE SEQUENCE [LARGE SCALE GENOMIC DNA]</scope>
    <source>
        <strain evidence="9">ERR11</strain>
    </source>
</reference>
<feature type="domain" description="UvrD-like helicase ATP-binding" evidence="7">
    <location>
        <begin position="1"/>
        <end position="256"/>
    </location>
</feature>
<dbReference type="AlphaFoldDB" id="A0A1C3WZC4"/>
<dbReference type="PROSITE" id="PS51198">
    <property type="entry name" value="UVRD_HELICASE_ATP_BIND"/>
    <property type="match status" value="1"/>
</dbReference>
<dbReference type="InterPro" id="IPR014016">
    <property type="entry name" value="UvrD-like_ATP-bd"/>
</dbReference>
<evidence type="ECO:0000256" key="6">
    <source>
        <dbReference type="PROSITE-ProRule" id="PRU00560"/>
    </source>
</evidence>
<dbReference type="Pfam" id="PF00580">
    <property type="entry name" value="UvrD-helicase"/>
    <property type="match status" value="1"/>
</dbReference>
<evidence type="ECO:0000256" key="1">
    <source>
        <dbReference type="ARBA" id="ARBA00022741"/>
    </source>
</evidence>